<comment type="caution">
    <text evidence="1">The sequence shown here is derived from an EMBL/GenBank/DDBJ whole genome shotgun (WGS) entry which is preliminary data.</text>
</comment>
<reference evidence="1" key="1">
    <citation type="journal article" date="2022" name="bioRxiv">
        <title>Population genetic analysis of Ophidiomyces ophidiicola, the causative agent of snake fungal disease, indicates recent introductions to the USA.</title>
        <authorList>
            <person name="Ladner J.T."/>
            <person name="Palmer J.M."/>
            <person name="Ettinger C.L."/>
            <person name="Stajich J.E."/>
            <person name="Farrell T.M."/>
            <person name="Glorioso B.M."/>
            <person name="Lawson B."/>
            <person name="Price S.J."/>
            <person name="Stengle A.G."/>
            <person name="Grear D.A."/>
            <person name="Lorch J.M."/>
        </authorList>
    </citation>
    <scope>NUCLEOTIDE SEQUENCE</scope>
    <source>
        <strain evidence="1">NWHC 24266-5</strain>
    </source>
</reference>
<sequence>MKIYTLDGAINAFFSAQISPTRQECDDLAAEIVRGPVYPLSIQGCFSYTVSTKGDEENKIVQFRVSHSPLDVGIIQLAQEIHGNVVPPTQYYGEVGSGPTAPLQIYIIKKLSGITCIDMVLQYQRNPSCSMPKLRIIQDLSRYFASAWLHPQDVPQAKRKENQEQISKKPFVLNSALPPRYCTLISSLQADLHQLYSPIYPQVLTHGDLNAMNTLVMPVTGQISGLVDWAEASILPFGMGLYGLEIMLGNMDSQG</sequence>
<accession>A0ACB8UN47</accession>
<gene>
    <name evidence="1" type="ORF">LOY88_006426</name>
</gene>
<evidence type="ECO:0000313" key="1">
    <source>
        <dbReference type="EMBL" id="KAI2381976.1"/>
    </source>
</evidence>
<organism evidence="1">
    <name type="scientific">Ophidiomyces ophidiicola</name>
    <dbReference type="NCBI Taxonomy" id="1387563"/>
    <lineage>
        <taxon>Eukaryota</taxon>
        <taxon>Fungi</taxon>
        <taxon>Dikarya</taxon>
        <taxon>Ascomycota</taxon>
        <taxon>Pezizomycotina</taxon>
        <taxon>Eurotiomycetes</taxon>
        <taxon>Eurotiomycetidae</taxon>
        <taxon>Onygenales</taxon>
        <taxon>Onygenaceae</taxon>
        <taxon>Ophidiomyces</taxon>
    </lineage>
</organism>
<protein>
    <submittedName>
        <fullName evidence="1">Uncharacterized protein</fullName>
    </submittedName>
</protein>
<name>A0ACB8UN47_9EURO</name>
<proteinExistence type="predicted"/>
<dbReference type="EMBL" id="JALBCA010000153">
    <property type="protein sequence ID" value="KAI2381976.1"/>
    <property type="molecule type" value="Genomic_DNA"/>
</dbReference>